<evidence type="ECO:0000256" key="5">
    <source>
        <dbReference type="ARBA" id="ARBA00022837"/>
    </source>
</evidence>
<dbReference type="InterPro" id="IPR003299">
    <property type="entry name" value="Calflagin-bd"/>
</dbReference>
<dbReference type="GO" id="GO:0005509">
    <property type="term" value="F:calcium ion binding"/>
    <property type="evidence" value="ECO:0007669"/>
    <property type="project" value="InterPro"/>
</dbReference>
<feature type="compositionally biased region" description="Polar residues" evidence="6">
    <location>
        <begin position="282"/>
        <end position="299"/>
    </location>
</feature>
<feature type="compositionally biased region" description="Polar residues" evidence="6">
    <location>
        <begin position="260"/>
        <end position="275"/>
    </location>
</feature>
<dbReference type="PANTHER" id="PTHR10891">
    <property type="entry name" value="EF-HAND CALCIUM-BINDING DOMAIN CONTAINING PROTEIN"/>
    <property type="match status" value="1"/>
</dbReference>
<protein>
    <recommendedName>
        <fullName evidence="7">EF-hand domain-containing protein</fullName>
    </recommendedName>
</protein>
<feature type="compositionally biased region" description="Polar residues" evidence="6">
    <location>
        <begin position="216"/>
        <end position="231"/>
    </location>
</feature>
<feature type="domain" description="EF-hand" evidence="7">
    <location>
        <begin position="710"/>
        <end position="745"/>
    </location>
</feature>
<feature type="compositionally biased region" description="Polar residues" evidence="6">
    <location>
        <begin position="490"/>
        <end position="501"/>
    </location>
</feature>
<feature type="compositionally biased region" description="Pro residues" evidence="6">
    <location>
        <begin position="94"/>
        <end position="117"/>
    </location>
</feature>
<feature type="domain" description="EF-hand" evidence="7">
    <location>
        <begin position="960"/>
        <end position="995"/>
    </location>
</feature>
<comment type="similarity">
    <text evidence="2">Belongs to the calflagin family.</text>
</comment>
<dbReference type="PROSITE" id="PS00018">
    <property type="entry name" value="EF_HAND_1"/>
    <property type="match status" value="2"/>
</dbReference>
<feature type="domain" description="EF-hand" evidence="7">
    <location>
        <begin position="673"/>
        <end position="708"/>
    </location>
</feature>
<feature type="compositionally biased region" description="Polar residues" evidence="6">
    <location>
        <begin position="183"/>
        <end position="208"/>
    </location>
</feature>
<keyword evidence="9" id="KW-1185">Reference proteome</keyword>
<dbReference type="Pfam" id="PF22592">
    <property type="entry name" value="FCaBP_EF-hand"/>
    <property type="match status" value="2"/>
</dbReference>
<evidence type="ECO:0000313" key="8">
    <source>
        <dbReference type="EMBL" id="KAL1495286.1"/>
    </source>
</evidence>
<evidence type="ECO:0000256" key="3">
    <source>
        <dbReference type="ARBA" id="ARBA00022723"/>
    </source>
</evidence>
<dbReference type="SMART" id="SM00054">
    <property type="entry name" value="EFh"/>
    <property type="match status" value="4"/>
</dbReference>
<feature type="compositionally biased region" description="Pro residues" evidence="6">
    <location>
        <begin position="63"/>
        <end position="86"/>
    </location>
</feature>
<feature type="domain" description="EF-hand" evidence="7">
    <location>
        <begin position="923"/>
        <end position="958"/>
    </location>
</feature>
<dbReference type="AlphaFoldDB" id="A0AB34I887"/>
<keyword evidence="5" id="KW-0106">Calcium</keyword>
<evidence type="ECO:0000256" key="2">
    <source>
        <dbReference type="ARBA" id="ARBA00005727"/>
    </source>
</evidence>
<dbReference type="InterPro" id="IPR039647">
    <property type="entry name" value="EF_hand_pair_protein_CML-like"/>
</dbReference>
<organism evidence="8 9">
    <name type="scientific">Prymnesium parvum</name>
    <name type="common">Toxic golden alga</name>
    <dbReference type="NCBI Taxonomy" id="97485"/>
    <lineage>
        <taxon>Eukaryota</taxon>
        <taxon>Haptista</taxon>
        <taxon>Haptophyta</taxon>
        <taxon>Prymnesiophyceae</taxon>
        <taxon>Prymnesiales</taxon>
        <taxon>Prymnesiaceae</taxon>
        <taxon>Prymnesium</taxon>
    </lineage>
</organism>
<dbReference type="CDD" id="cd00051">
    <property type="entry name" value="EFh"/>
    <property type="match status" value="2"/>
</dbReference>
<proteinExistence type="inferred from homology"/>
<dbReference type="PRINTS" id="PR01362">
    <property type="entry name" value="CALFLAGIN"/>
</dbReference>
<accession>A0AB34I887</accession>
<feature type="domain" description="EF-hand" evidence="7">
    <location>
        <begin position="589"/>
        <end position="624"/>
    </location>
</feature>
<dbReference type="InterPro" id="IPR018247">
    <property type="entry name" value="EF_Hand_1_Ca_BS"/>
</dbReference>
<feature type="compositionally biased region" description="Polar residues" evidence="6">
    <location>
        <begin position="309"/>
        <end position="320"/>
    </location>
</feature>
<feature type="compositionally biased region" description="Low complexity" evidence="6">
    <location>
        <begin position="155"/>
        <end position="169"/>
    </location>
</feature>
<keyword evidence="4" id="KW-0677">Repeat</keyword>
<feature type="compositionally biased region" description="Low complexity" evidence="6">
    <location>
        <begin position="502"/>
        <end position="544"/>
    </location>
</feature>
<dbReference type="SUPFAM" id="SSF47473">
    <property type="entry name" value="EF-hand"/>
    <property type="match status" value="2"/>
</dbReference>
<reference evidence="8 9" key="1">
    <citation type="journal article" date="2024" name="Science">
        <title>Giant polyketide synthase enzymes in the biosynthesis of giant marine polyether toxins.</title>
        <authorList>
            <person name="Fallon T.R."/>
            <person name="Shende V.V."/>
            <person name="Wierzbicki I.H."/>
            <person name="Pendleton A.L."/>
            <person name="Watervoot N.F."/>
            <person name="Auber R.P."/>
            <person name="Gonzalez D.J."/>
            <person name="Wisecaver J.H."/>
            <person name="Moore B.S."/>
        </authorList>
    </citation>
    <scope>NUCLEOTIDE SEQUENCE [LARGE SCALE GENOMIC DNA]</scope>
    <source>
        <strain evidence="8 9">12B1</strain>
    </source>
</reference>
<feature type="domain" description="EF-hand" evidence="7">
    <location>
        <begin position="839"/>
        <end position="874"/>
    </location>
</feature>
<evidence type="ECO:0000259" key="7">
    <source>
        <dbReference type="PROSITE" id="PS50222"/>
    </source>
</evidence>
<sequence>MFSCPSLPSLALTLALTSSPPPPPSYAPLPPRLVLSARLLSHPLAACLSLTRPTFPQMDLPTRHPPAPPLAPPPPPRAPPPAPPPSKYRLYSASPPPPPPPRLYSAPPPPPPPPLPSPGHERRIASLEAELRATREHLESLRHAVAALAPRVEEACATARAAASPRASPASPPLTPAEAPVSFPQTQEIPGTSSPQPQEEVPLSSSPHTPEVPIASSPQPQEEVPISSSPHTPEMPIGASPHTQEMPLSSSPKAQEEVPLSSSPHTQQVPLSSSPHTEEVPLSSSSHTQQEVNLSSSPHTEAVPPAPTLHTQEVPTSSSPHAKPVPASSSPLTQPLPPSDSPRDEAMPPASSPHAQVVPPLPSVQPQQEPLSSSPPVEAMRPSFSPHTEPVPPSSSHHTEAVPPSTSPHTQAVCPSPTSHAEAEPPLSTPPTYAGTVLHAPHAEAVDPSIASGREAKPASSPHPVALPPSLPPAAAAGCPPTPSPHSEPAVSSLTPHSQPIANESECASSSPPAEASAPLPPLNENSPPSLSPLTEAARRSSAPPAAPPPRAAALLPSASRGAARRGGGGVPTLAALAALAARLPTAPEDRRARWALFDSFDPNGNGHLSLAEVDRGLLVALVRTADDEAMLRRCRPALMRAFEAAKGGSGVGGVSADFIERREFRLLLLYLQRYMELLALFDMIDAGDDRRVDLDEFTAAVPRLAEWGVHVHDAEALFAQIDANGGGQVLFDEFAHWALSAGLAGLRDAEGAEPPPPPPPAARRRGVAPRGGVRTPVIGRPQAARAAGGRALPLSAVRMLPRTDAAPRGLPPPRAVTPPPSGVTALAALAARLPTAPEDRRARWALFDSFDPNGNGHLSLAEVDRGLLVALVRTADDEAMLRRCRPALMRAFEAAKGGSGVGGVSADFIERREFRLLLLYLQRYMELLALFDMIDAGDDRRVDLDEFTAAVPRLAEWGVHVHDAEALFAQIDANGGGQVLFDEFAHWALSAGLAQVRAAGAGHVGTSAGAGRAPPHQGSLPSRGWR</sequence>
<feature type="region of interest" description="Disordered" evidence="6">
    <location>
        <begin position="1005"/>
        <end position="1027"/>
    </location>
</feature>
<evidence type="ECO:0000256" key="4">
    <source>
        <dbReference type="ARBA" id="ARBA00022737"/>
    </source>
</evidence>
<dbReference type="PROSITE" id="PS50222">
    <property type="entry name" value="EF_HAND_2"/>
    <property type="match status" value="6"/>
</dbReference>
<dbReference type="InterPro" id="IPR002048">
    <property type="entry name" value="EF_hand_dom"/>
</dbReference>
<feature type="region of interest" description="Disordered" evidence="6">
    <location>
        <begin position="56"/>
        <end position="127"/>
    </location>
</feature>
<dbReference type="Proteomes" id="UP001515480">
    <property type="component" value="Unassembled WGS sequence"/>
</dbReference>
<evidence type="ECO:0000313" key="9">
    <source>
        <dbReference type="Proteomes" id="UP001515480"/>
    </source>
</evidence>
<feature type="compositionally biased region" description="Polar residues" evidence="6">
    <location>
        <begin position="241"/>
        <end position="253"/>
    </location>
</feature>
<keyword evidence="3" id="KW-0479">Metal-binding</keyword>
<gene>
    <name evidence="8" type="ORF">AB1Y20_017146</name>
</gene>
<dbReference type="InterPro" id="IPR054322">
    <property type="entry name" value="FCABP_EF-hand"/>
</dbReference>
<feature type="region of interest" description="Disordered" evidence="6">
    <location>
        <begin position="749"/>
        <end position="787"/>
    </location>
</feature>
<evidence type="ECO:0000256" key="1">
    <source>
        <dbReference type="ARBA" id="ARBA00002387"/>
    </source>
</evidence>
<evidence type="ECO:0000256" key="6">
    <source>
        <dbReference type="SAM" id="MobiDB-lite"/>
    </source>
</evidence>
<feature type="region of interest" description="Disordered" evidence="6">
    <location>
        <begin position="154"/>
        <end position="553"/>
    </location>
</feature>
<comment type="function">
    <text evidence="1">May contribute to the rapid motility of the trypanosomes, playing a role either in flagellar structure or in calcium metabolism. Could alternate between a GDP-bound inactive form to a calcium/GTP-bound active form.</text>
</comment>
<dbReference type="EMBL" id="JBGBPQ010000033">
    <property type="protein sequence ID" value="KAL1495286.1"/>
    <property type="molecule type" value="Genomic_DNA"/>
</dbReference>
<dbReference type="Gene3D" id="1.10.238.10">
    <property type="entry name" value="EF-hand"/>
    <property type="match status" value="2"/>
</dbReference>
<dbReference type="InterPro" id="IPR011992">
    <property type="entry name" value="EF-hand-dom_pair"/>
</dbReference>
<name>A0AB34I887_PRYPA</name>
<feature type="compositionally biased region" description="Low complexity" evidence="6">
    <location>
        <begin position="364"/>
        <end position="378"/>
    </location>
</feature>
<comment type="caution">
    <text evidence="8">The sequence shown here is derived from an EMBL/GenBank/DDBJ whole genome shotgun (WGS) entry which is preliminary data.</text>
</comment>